<dbReference type="PRINTS" id="PR00063">
    <property type="entry name" value="RIBOSOMALL27"/>
</dbReference>
<sequence length="336" mass="38146">MSRIERLSIYVEFEMQNSRKSAHTPDKPNPVYILIQSQKAFPCQLNFSSSFASFESAPFRFDIEAPDAQKGSSPKLLSSNGMFKPQLRVPSRVLESVFAPFLPQAAKYPHNQPQFLRTRIPVSSSSHTKPSHHPSLLGFQLRYASHAAQGAANAHSKNSPGRRLGAKKTGEQYVIPGNIIFRQRGTKWFPGENCGIGRDHTIYATETGYVKYYRDPQRHPTRKYIGVAFARDDVLPTPRNAPTKRRLGMLAAPRQVEDLAVVPGKSASPPLRPGYQYREGNWEIGRLPDKAGITVPEWRRKDRWTAWRKKTEKIKRAAQMKELKNRKKGKAKAKKR</sequence>
<organism evidence="7 8">
    <name type="scientific">Uncinocarpus reesii (strain UAMH 1704)</name>
    <dbReference type="NCBI Taxonomy" id="336963"/>
    <lineage>
        <taxon>Eukaryota</taxon>
        <taxon>Fungi</taxon>
        <taxon>Dikarya</taxon>
        <taxon>Ascomycota</taxon>
        <taxon>Pezizomycotina</taxon>
        <taxon>Eurotiomycetes</taxon>
        <taxon>Eurotiomycetidae</taxon>
        <taxon>Onygenales</taxon>
        <taxon>Onygenaceae</taxon>
        <taxon>Uncinocarpus</taxon>
    </lineage>
</organism>
<dbReference type="FunFam" id="2.40.50.100:FF:000042">
    <property type="entry name" value="50S ribosomal protein L27"/>
    <property type="match status" value="1"/>
</dbReference>
<dbReference type="PANTHER" id="PTHR15893:SF0">
    <property type="entry name" value="LARGE RIBOSOMAL SUBUNIT PROTEIN BL27M"/>
    <property type="match status" value="1"/>
</dbReference>
<dbReference type="SUPFAM" id="SSF110324">
    <property type="entry name" value="Ribosomal L27 protein-like"/>
    <property type="match status" value="1"/>
</dbReference>
<evidence type="ECO:0000313" key="7">
    <source>
        <dbReference type="EMBL" id="EEP78951.1"/>
    </source>
</evidence>
<keyword evidence="5" id="KW-0687">Ribonucleoprotein</keyword>
<evidence type="ECO:0000313" key="8">
    <source>
        <dbReference type="Proteomes" id="UP000002058"/>
    </source>
</evidence>
<accession>C4JLT9</accession>
<dbReference type="Gene3D" id="2.40.50.100">
    <property type="match status" value="1"/>
</dbReference>
<dbReference type="RefSeq" id="XP_002544280.1">
    <property type="nucleotide sequence ID" value="XM_002544234.1"/>
</dbReference>
<keyword evidence="4" id="KW-0496">Mitochondrion</keyword>
<dbReference type="VEuPathDB" id="FungiDB:UREG_03797"/>
<keyword evidence="8" id="KW-1185">Reference proteome</keyword>
<evidence type="ECO:0000256" key="3">
    <source>
        <dbReference type="ARBA" id="ARBA00022980"/>
    </source>
</evidence>
<gene>
    <name evidence="7" type="ORF">UREG_03797</name>
</gene>
<dbReference type="GO" id="GO:0003735">
    <property type="term" value="F:structural constituent of ribosome"/>
    <property type="evidence" value="ECO:0007669"/>
    <property type="project" value="InterPro"/>
</dbReference>
<dbReference type="HOGENOM" id="CLU_062495_1_0_1"/>
<name>C4JLT9_UNCRE</name>
<dbReference type="GO" id="GO:0006412">
    <property type="term" value="P:translation"/>
    <property type="evidence" value="ECO:0007669"/>
    <property type="project" value="InterPro"/>
</dbReference>
<evidence type="ECO:0000256" key="2">
    <source>
        <dbReference type="ARBA" id="ARBA00010797"/>
    </source>
</evidence>
<reference evidence="8" key="1">
    <citation type="journal article" date="2009" name="Genome Res.">
        <title>Comparative genomic analyses of the human fungal pathogens Coccidioides and their relatives.</title>
        <authorList>
            <person name="Sharpton T.J."/>
            <person name="Stajich J.E."/>
            <person name="Rounsley S.D."/>
            <person name="Gardner M.J."/>
            <person name="Wortman J.R."/>
            <person name="Jordar V.S."/>
            <person name="Maiti R."/>
            <person name="Kodira C.D."/>
            <person name="Neafsey D.E."/>
            <person name="Zeng Q."/>
            <person name="Hung C.-Y."/>
            <person name="McMahan C."/>
            <person name="Muszewska A."/>
            <person name="Grynberg M."/>
            <person name="Mandel M.A."/>
            <person name="Kellner E.M."/>
            <person name="Barker B.M."/>
            <person name="Galgiani J.N."/>
            <person name="Orbach M.J."/>
            <person name="Kirkland T.N."/>
            <person name="Cole G.T."/>
            <person name="Henn M.R."/>
            <person name="Birren B.W."/>
            <person name="Taylor J.W."/>
        </authorList>
    </citation>
    <scope>NUCLEOTIDE SEQUENCE [LARGE SCALE GENOMIC DNA]</scope>
    <source>
        <strain evidence="8">UAMH 1704</strain>
    </source>
</reference>
<evidence type="ECO:0000256" key="6">
    <source>
        <dbReference type="ARBA" id="ARBA00035267"/>
    </source>
</evidence>
<proteinExistence type="inferred from homology"/>
<dbReference type="InterPro" id="IPR001684">
    <property type="entry name" value="Ribosomal_bL27"/>
</dbReference>
<dbReference type="eggNOG" id="KOG4600">
    <property type="taxonomic scope" value="Eukaryota"/>
</dbReference>
<dbReference type="InParanoid" id="C4JLT9"/>
<evidence type="ECO:0000256" key="1">
    <source>
        <dbReference type="ARBA" id="ARBA00004173"/>
    </source>
</evidence>
<dbReference type="OrthoDB" id="1867012at2759"/>
<dbReference type="KEGG" id="ure:UREG_03797"/>
<dbReference type="AlphaFoldDB" id="C4JLT9"/>
<protein>
    <recommendedName>
        <fullName evidence="6">Large ribosomal subunit protein bL27m</fullName>
    </recommendedName>
</protein>
<dbReference type="GO" id="GO:0005762">
    <property type="term" value="C:mitochondrial large ribosomal subunit"/>
    <property type="evidence" value="ECO:0007669"/>
    <property type="project" value="TreeGrafter"/>
</dbReference>
<dbReference type="GeneID" id="8444173"/>
<comment type="subcellular location">
    <subcellularLocation>
        <location evidence="1">Mitochondrion</location>
    </subcellularLocation>
</comment>
<dbReference type="InterPro" id="IPR018261">
    <property type="entry name" value="Ribosomal_bL27_CS"/>
</dbReference>
<evidence type="ECO:0000256" key="4">
    <source>
        <dbReference type="ARBA" id="ARBA00023128"/>
    </source>
</evidence>
<keyword evidence="3" id="KW-0689">Ribosomal protein</keyword>
<dbReference type="PROSITE" id="PS00831">
    <property type="entry name" value="RIBOSOMAL_L27"/>
    <property type="match status" value="1"/>
</dbReference>
<evidence type="ECO:0000256" key="5">
    <source>
        <dbReference type="ARBA" id="ARBA00023274"/>
    </source>
</evidence>
<dbReference type="PANTHER" id="PTHR15893">
    <property type="entry name" value="RIBOSOMAL PROTEIN L27"/>
    <property type="match status" value="1"/>
</dbReference>
<dbReference type="Pfam" id="PF01016">
    <property type="entry name" value="Ribosomal_L27"/>
    <property type="match status" value="1"/>
</dbReference>
<comment type="similarity">
    <text evidence="2">Belongs to the bacterial ribosomal protein bL27 family.</text>
</comment>
<dbReference type="EMBL" id="CH476616">
    <property type="protein sequence ID" value="EEP78951.1"/>
    <property type="molecule type" value="Genomic_DNA"/>
</dbReference>
<dbReference type="STRING" id="336963.C4JLT9"/>
<dbReference type="Proteomes" id="UP000002058">
    <property type="component" value="Unassembled WGS sequence"/>
</dbReference>